<sequence>MRIGVCPGSFDPVTNGHVDIFERGRKYII</sequence>
<dbReference type="Pfam" id="PF01467">
    <property type="entry name" value="CTP_transf_like"/>
    <property type="match status" value="1"/>
</dbReference>
<dbReference type="EMBL" id="AZMM01014293">
    <property type="protein sequence ID" value="ETJ31201.1"/>
    <property type="molecule type" value="Genomic_DNA"/>
</dbReference>
<dbReference type="GO" id="GO:0003824">
    <property type="term" value="F:catalytic activity"/>
    <property type="evidence" value="ECO:0007669"/>
    <property type="project" value="InterPro"/>
</dbReference>
<feature type="domain" description="Cytidyltransferase-like" evidence="1">
    <location>
        <begin position="5"/>
        <end position="27"/>
    </location>
</feature>
<dbReference type="Gene3D" id="3.40.50.620">
    <property type="entry name" value="HUPs"/>
    <property type="match status" value="1"/>
</dbReference>
<reference evidence="2" key="1">
    <citation type="submission" date="2013-12" db="EMBL/GenBank/DDBJ databases">
        <title>A Varibaculum cambriense genome reconstructed from a premature infant gut community with otherwise low bacterial novelty that shifts toward anaerobic metabolism during the third week of life.</title>
        <authorList>
            <person name="Brown C.T."/>
            <person name="Sharon I."/>
            <person name="Thomas B.C."/>
            <person name="Castelle C.J."/>
            <person name="Morowitz M.J."/>
            <person name="Banfield J.F."/>
        </authorList>
    </citation>
    <scope>NUCLEOTIDE SEQUENCE</scope>
</reference>
<gene>
    <name evidence="2" type="ORF">Q604_UNBC14293G0001</name>
</gene>
<dbReference type="SUPFAM" id="SSF52374">
    <property type="entry name" value="Nucleotidylyl transferase"/>
    <property type="match status" value="1"/>
</dbReference>
<feature type="non-terminal residue" evidence="2">
    <location>
        <position position="29"/>
    </location>
</feature>
<protein>
    <recommendedName>
        <fullName evidence="1">Cytidyltransferase-like domain-containing protein</fullName>
    </recommendedName>
</protein>
<dbReference type="NCBIfam" id="TIGR00125">
    <property type="entry name" value="cyt_tran_rel"/>
    <property type="match status" value="1"/>
</dbReference>
<proteinExistence type="predicted"/>
<dbReference type="AlphaFoldDB" id="W1XM20"/>
<evidence type="ECO:0000259" key="1">
    <source>
        <dbReference type="Pfam" id="PF01467"/>
    </source>
</evidence>
<dbReference type="InterPro" id="IPR014729">
    <property type="entry name" value="Rossmann-like_a/b/a_fold"/>
</dbReference>
<organism evidence="2">
    <name type="scientific">human gut metagenome</name>
    <dbReference type="NCBI Taxonomy" id="408170"/>
    <lineage>
        <taxon>unclassified sequences</taxon>
        <taxon>metagenomes</taxon>
        <taxon>organismal metagenomes</taxon>
    </lineage>
</organism>
<accession>W1XM20</accession>
<name>W1XM20_9ZZZZ</name>
<dbReference type="InterPro" id="IPR004821">
    <property type="entry name" value="Cyt_trans-like"/>
</dbReference>
<evidence type="ECO:0000313" key="2">
    <source>
        <dbReference type="EMBL" id="ETJ31201.1"/>
    </source>
</evidence>
<comment type="caution">
    <text evidence="2">The sequence shown here is derived from an EMBL/GenBank/DDBJ whole genome shotgun (WGS) entry which is preliminary data.</text>
</comment>